<dbReference type="CDD" id="cd06171">
    <property type="entry name" value="Sigma70_r4"/>
    <property type="match status" value="1"/>
</dbReference>
<evidence type="ECO:0000256" key="2">
    <source>
        <dbReference type="ARBA" id="ARBA00023015"/>
    </source>
</evidence>
<dbReference type="InterPro" id="IPR014325">
    <property type="entry name" value="RNA_pol_sigma-E_actinobac"/>
</dbReference>
<keyword evidence="4" id="KW-0238">DNA-binding</keyword>
<dbReference type="InterPro" id="IPR036388">
    <property type="entry name" value="WH-like_DNA-bd_sf"/>
</dbReference>
<gene>
    <name evidence="8" type="ORF">Rhe02_50630</name>
</gene>
<comment type="similarity">
    <text evidence="1">Belongs to the sigma-70 factor family. ECF subfamily.</text>
</comment>
<feature type="domain" description="RNA polymerase sigma-70 region 2" evidence="6">
    <location>
        <begin position="14"/>
        <end position="76"/>
    </location>
</feature>
<dbReference type="EMBL" id="BONY01000032">
    <property type="protein sequence ID" value="GIH06996.1"/>
    <property type="molecule type" value="Genomic_DNA"/>
</dbReference>
<dbReference type="Proteomes" id="UP000612899">
    <property type="component" value="Unassembled WGS sequence"/>
</dbReference>
<evidence type="ECO:0000259" key="7">
    <source>
        <dbReference type="Pfam" id="PF08281"/>
    </source>
</evidence>
<dbReference type="SUPFAM" id="SSF88659">
    <property type="entry name" value="Sigma3 and sigma4 domains of RNA polymerase sigma factors"/>
    <property type="match status" value="1"/>
</dbReference>
<dbReference type="Gene3D" id="1.10.1740.10">
    <property type="match status" value="1"/>
</dbReference>
<evidence type="ECO:0000259" key="6">
    <source>
        <dbReference type="Pfam" id="PF04542"/>
    </source>
</evidence>
<evidence type="ECO:0000256" key="4">
    <source>
        <dbReference type="ARBA" id="ARBA00023125"/>
    </source>
</evidence>
<evidence type="ECO:0000256" key="1">
    <source>
        <dbReference type="ARBA" id="ARBA00010641"/>
    </source>
</evidence>
<comment type="caution">
    <text evidence="8">The sequence shown here is derived from an EMBL/GenBank/DDBJ whole genome shotgun (WGS) entry which is preliminary data.</text>
</comment>
<reference evidence="8" key="1">
    <citation type="submission" date="2021-01" db="EMBL/GenBank/DDBJ databases">
        <title>Whole genome shotgun sequence of Rhizocola hellebori NBRC 109834.</title>
        <authorList>
            <person name="Komaki H."/>
            <person name="Tamura T."/>
        </authorList>
    </citation>
    <scope>NUCLEOTIDE SEQUENCE</scope>
    <source>
        <strain evidence="8">NBRC 109834</strain>
    </source>
</reference>
<keyword evidence="3" id="KW-0731">Sigma factor</keyword>
<dbReference type="Pfam" id="PF04542">
    <property type="entry name" value="Sigma70_r2"/>
    <property type="match status" value="1"/>
</dbReference>
<organism evidence="8 9">
    <name type="scientific">Rhizocola hellebori</name>
    <dbReference type="NCBI Taxonomy" id="1392758"/>
    <lineage>
        <taxon>Bacteria</taxon>
        <taxon>Bacillati</taxon>
        <taxon>Actinomycetota</taxon>
        <taxon>Actinomycetes</taxon>
        <taxon>Micromonosporales</taxon>
        <taxon>Micromonosporaceae</taxon>
        <taxon>Rhizocola</taxon>
    </lineage>
</organism>
<keyword evidence="2" id="KW-0805">Transcription regulation</keyword>
<evidence type="ECO:0000313" key="8">
    <source>
        <dbReference type="EMBL" id="GIH06996.1"/>
    </source>
</evidence>
<dbReference type="NCBIfam" id="TIGR02937">
    <property type="entry name" value="sigma70-ECF"/>
    <property type="match status" value="1"/>
</dbReference>
<dbReference type="PANTHER" id="PTHR43133">
    <property type="entry name" value="RNA POLYMERASE ECF-TYPE SIGMA FACTO"/>
    <property type="match status" value="1"/>
</dbReference>
<dbReference type="PANTHER" id="PTHR43133:SF50">
    <property type="entry name" value="ECF RNA POLYMERASE SIGMA FACTOR SIGM"/>
    <property type="match status" value="1"/>
</dbReference>
<dbReference type="GO" id="GO:0006352">
    <property type="term" value="P:DNA-templated transcription initiation"/>
    <property type="evidence" value="ECO:0007669"/>
    <property type="project" value="InterPro"/>
</dbReference>
<dbReference type="Pfam" id="PF08281">
    <property type="entry name" value="Sigma70_r4_2"/>
    <property type="match status" value="1"/>
</dbReference>
<dbReference type="InterPro" id="IPR014284">
    <property type="entry name" value="RNA_pol_sigma-70_dom"/>
</dbReference>
<dbReference type="InterPro" id="IPR013249">
    <property type="entry name" value="RNA_pol_sigma70_r4_t2"/>
</dbReference>
<evidence type="ECO:0000256" key="5">
    <source>
        <dbReference type="ARBA" id="ARBA00023163"/>
    </source>
</evidence>
<keyword evidence="9" id="KW-1185">Reference proteome</keyword>
<dbReference type="GO" id="GO:0003677">
    <property type="term" value="F:DNA binding"/>
    <property type="evidence" value="ECO:0007669"/>
    <property type="project" value="UniProtKB-KW"/>
</dbReference>
<dbReference type="InterPro" id="IPR013325">
    <property type="entry name" value="RNA_pol_sigma_r2"/>
</dbReference>
<dbReference type="SUPFAM" id="SSF88946">
    <property type="entry name" value="Sigma2 domain of RNA polymerase sigma factors"/>
    <property type="match status" value="1"/>
</dbReference>
<name>A0A8J3QCM2_9ACTN</name>
<dbReference type="RefSeq" id="WP_203910799.1">
    <property type="nucleotide sequence ID" value="NZ_BONY01000032.1"/>
</dbReference>
<dbReference type="AlphaFoldDB" id="A0A8J3QCM2"/>
<dbReference type="NCBIfam" id="TIGR02983">
    <property type="entry name" value="SigE-fam_strep"/>
    <property type="match status" value="1"/>
</dbReference>
<dbReference type="InterPro" id="IPR007627">
    <property type="entry name" value="RNA_pol_sigma70_r2"/>
</dbReference>
<evidence type="ECO:0000313" key="9">
    <source>
        <dbReference type="Proteomes" id="UP000612899"/>
    </source>
</evidence>
<dbReference type="GO" id="GO:0000428">
    <property type="term" value="C:DNA-directed RNA polymerase complex"/>
    <property type="evidence" value="ECO:0007669"/>
    <property type="project" value="UniProtKB-KW"/>
</dbReference>
<dbReference type="Gene3D" id="1.10.10.10">
    <property type="entry name" value="Winged helix-like DNA-binding domain superfamily/Winged helix DNA-binding domain"/>
    <property type="match status" value="1"/>
</dbReference>
<dbReference type="InterPro" id="IPR039425">
    <property type="entry name" value="RNA_pol_sigma-70-like"/>
</dbReference>
<evidence type="ECO:0000256" key="3">
    <source>
        <dbReference type="ARBA" id="ARBA00023082"/>
    </source>
</evidence>
<dbReference type="InterPro" id="IPR013324">
    <property type="entry name" value="RNA_pol_sigma_r3/r4-like"/>
</dbReference>
<accession>A0A8J3QCM2</accession>
<keyword evidence="8" id="KW-0240">DNA-directed RNA polymerase</keyword>
<dbReference type="GO" id="GO:0016987">
    <property type="term" value="F:sigma factor activity"/>
    <property type="evidence" value="ECO:0007669"/>
    <property type="project" value="UniProtKB-KW"/>
</dbReference>
<feature type="domain" description="RNA polymerase sigma factor 70 region 4 type 2" evidence="7">
    <location>
        <begin position="102"/>
        <end position="153"/>
    </location>
</feature>
<protein>
    <submittedName>
        <fullName evidence="8">DNA-directed RNA polymerase sigma-70 factor</fullName>
    </submittedName>
</protein>
<keyword evidence="5" id="KW-0804">Transcription</keyword>
<proteinExistence type="inferred from homology"/>
<sequence>MDPYEGFREFVLARGPALSRAAYLLTGNRTQAEELVQAALVKAAVRWRRLSTGGNPEAYVRKIMVNDHISWWRRFARRELPETSAREQAVHDQSDRTAQRIDLAAALAKLPARQRAVIVLRFYQDLSEAETAAAMGCAVGTVKSQTSDALAKLRRLIHTGADETVEVGK</sequence>